<accession>A0ABR1I883</accession>
<organism evidence="2 3">
    <name type="scientific">Neonectria magnoliae</name>
    <dbReference type="NCBI Taxonomy" id="2732573"/>
    <lineage>
        <taxon>Eukaryota</taxon>
        <taxon>Fungi</taxon>
        <taxon>Dikarya</taxon>
        <taxon>Ascomycota</taxon>
        <taxon>Pezizomycotina</taxon>
        <taxon>Sordariomycetes</taxon>
        <taxon>Hypocreomycetidae</taxon>
        <taxon>Hypocreales</taxon>
        <taxon>Nectriaceae</taxon>
        <taxon>Neonectria</taxon>
    </lineage>
</organism>
<evidence type="ECO:0000256" key="1">
    <source>
        <dbReference type="SAM" id="MobiDB-lite"/>
    </source>
</evidence>
<keyword evidence="3" id="KW-1185">Reference proteome</keyword>
<dbReference type="Proteomes" id="UP001498421">
    <property type="component" value="Unassembled WGS sequence"/>
</dbReference>
<reference evidence="2 3" key="1">
    <citation type="journal article" date="2025" name="Microbiol. Resour. Announc.">
        <title>Draft genome sequences for Neonectria magnoliae and Neonectria punicea, canker pathogens of Liriodendron tulipifera and Acer saccharum in West Virginia.</title>
        <authorList>
            <person name="Petronek H.M."/>
            <person name="Kasson M.T."/>
            <person name="Metheny A.M."/>
            <person name="Stauder C.M."/>
            <person name="Lovett B."/>
            <person name="Lynch S.C."/>
            <person name="Garnas J.R."/>
            <person name="Kasson L.R."/>
            <person name="Stajich J.E."/>
        </authorList>
    </citation>
    <scope>NUCLEOTIDE SEQUENCE [LARGE SCALE GENOMIC DNA]</scope>
    <source>
        <strain evidence="2 3">NRRL 64651</strain>
    </source>
</reference>
<feature type="region of interest" description="Disordered" evidence="1">
    <location>
        <begin position="113"/>
        <end position="135"/>
    </location>
</feature>
<name>A0ABR1I883_9HYPO</name>
<evidence type="ECO:0000313" key="2">
    <source>
        <dbReference type="EMBL" id="KAK7429746.1"/>
    </source>
</evidence>
<protein>
    <submittedName>
        <fullName evidence="2">Uncharacterized protein</fullName>
    </submittedName>
</protein>
<evidence type="ECO:0000313" key="3">
    <source>
        <dbReference type="Proteomes" id="UP001498421"/>
    </source>
</evidence>
<comment type="caution">
    <text evidence="2">The sequence shown here is derived from an EMBL/GenBank/DDBJ whole genome shotgun (WGS) entry which is preliminary data.</text>
</comment>
<sequence length="284" mass="32105">MAAIVTVPDEALRAIEFTTIEKLFEEIYGTVGDMLLVHGVSDQQYAEIEKTRSERRRRFRIRRFSTATKTLIITIPTALHEALHLDLWNKIVTTGIFQMGLIESWSLMGGKTVRATQNPDGDSDSGEGDSTGGPYPERHYLGAWPTLVIEAGYSQTLLELRNDIRWWFGTLDHKVKIVLLVKFDQSARSIIIEKYIEAPARIRPGATTTRAAARLEPTCAQVITITENQNPGNPMSYYVTRGALRLEFDLLFLRQPRQGEGEGDIVISIQQLQQYAERIWGLVI</sequence>
<proteinExistence type="predicted"/>
<gene>
    <name evidence="2" type="ORF">QQZ08_003772</name>
</gene>
<dbReference type="EMBL" id="JAZAVK010000026">
    <property type="protein sequence ID" value="KAK7429746.1"/>
    <property type="molecule type" value="Genomic_DNA"/>
</dbReference>